<evidence type="ECO:0000313" key="2">
    <source>
        <dbReference type="Proteomes" id="UP000515160"/>
    </source>
</evidence>
<dbReference type="RefSeq" id="XP_034117562.1">
    <property type="nucleotide sequence ID" value="XM_034261671.2"/>
</dbReference>
<reference evidence="3" key="1">
    <citation type="submission" date="2025-08" db="UniProtKB">
        <authorList>
            <consortium name="RefSeq"/>
        </authorList>
    </citation>
    <scope>IDENTIFICATION</scope>
    <source>
        <strain evidence="3">15112-1751.03</strain>
        <tissue evidence="3">Whole Adult</tissue>
    </source>
</reference>
<protein>
    <submittedName>
        <fullName evidence="3">Uncharacterized protein LOC117576677</fullName>
    </submittedName>
</protein>
<organism evidence="2 3">
    <name type="scientific">Drosophila albomicans</name>
    <name type="common">Fruit fly</name>
    <dbReference type="NCBI Taxonomy" id="7291"/>
    <lineage>
        <taxon>Eukaryota</taxon>
        <taxon>Metazoa</taxon>
        <taxon>Ecdysozoa</taxon>
        <taxon>Arthropoda</taxon>
        <taxon>Hexapoda</taxon>
        <taxon>Insecta</taxon>
        <taxon>Pterygota</taxon>
        <taxon>Neoptera</taxon>
        <taxon>Endopterygota</taxon>
        <taxon>Diptera</taxon>
        <taxon>Brachycera</taxon>
        <taxon>Muscomorpha</taxon>
        <taxon>Ephydroidea</taxon>
        <taxon>Drosophilidae</taxon>
        <taxon>Drosophila</taxon>
    </lineage>
</organism>
<dbReference type="GeneID" id="117576677"/>
<dbReference type="OrthoDB" id="8043012at2759"/>
<feature type="signal peptide" evidence="1">
    <location>
        <begin position="1"/>
        <end position="25"/>
    </location>
</feature>
<keyword evidence="1" id="KW-0732">Signal</keyword>
<evidence type="ECO:0000256" key="1">
    <source>
        <dbReference type="SAM" id="SignalP"/>
    </source>
</evidence>
<evidence type="ECO:0000313" key="3">
    <source>
        <dbReference type="RefSeq" id="XP_034117562.1"/>
    </source>
</evidence>
<sequence length="149" mass="17454">MSLAKFKTPLAFLGLCLCLSYKVRSAVAAPAARYEDNLIAYPTSPSEVLPIEPLLIYPETREVYYQARTLDGDEERDIIFVKLLKDKSNSYRPKLQRLVEKKEQRRKELSIKDIFFVKARTNGQFSHERLKVYRLPEFYAISVFRNDEK</sequence>
<accession>A0A6P8ZF55</accession>
<gene>
    <name evidence="3" type="primary">LOC117576677</name>
</gene>
<keyword evidence="2" id="KW-1185">Reference proteome</keyword>
<feature type="chain" id="PRO_5028154344" evidence="1">
    <location>
        <begin position="26"/>
        <end position="149"/>
    </location>
</feature>
<dbReference type="Proteomes" id="UP000515160">
    <property type="component" value="Chromosome 2R"/>
</dbReference>
<proteinExistence type="predicted"/>
<dbReference type="AlphaFoldDB" id="A0A6P8ZF55"/>
<name>A0A6P8ZF55_DROAB</name>